<dbReference type="AlphaFoldDB" id="H3HB03"/>
<dbReference type="InterPro" id="IPR051468">
    <property type="entry name" value="Fungal_SecMetab_SDRs"/>
</dbReference>
<dbReference type="PANTHER" id="PTHR43544:SF7">
    <property type="entry name" value="NADB-LER2"/>
    <property type="match status" value="1"/>
</dbReference>
<reference evidence="4" key="2">
    <citation type="submission" date="2015-06" db="UniProtKB">
        <authorList>
            <consortium name="EnsemblProtists"/>
        </authorList>
    </citation>
    <scope>IDENTIFICATION</scope>
    <source>
        <strain evidence="4">Pr102</strain>
    </source>
</reference>
<dbReference type="InterPro" id="IPR036291">
    <property type="entry name" value="NAD(P)-bd_dom_sf"/>
</dbReference>
<evidence type="ECO:0008006" key="6">
    <source>
        <dbReference type="Google" id="ProtNLM"/>
    </source>
</evidence>
<evidence type="ECO:0000313" key="4">
    <source>
        <dbReference type="EnsemblProtists" id="Phyra93585"/>
    </source>
</evidence>
<reference evidence="5" key="1">
    <citation type="journal article" date="2006" name="Science">
        <title>Phytophthora genome sequences uncover evolutionary origins and mechanisms of pathogenesis.</title>
        <authorList>
            <person name="Tyler B.M."/>
            <person name="Tripathy S."/>
            <person name="Zhang X."/>
            <person name="Dehal P."/>
            <person name="Jiang R.H."/>
            <person name="Aerts A."/>
            <person name="Arredondo F.D."/>
            <person name="Baxter L."/>
            <person name="Bensasson D."/>
            <person name="Beynon J.L."/>
            <person name="Chapman J."/>
            <person name="Damasceno C.M."/>
            <person name="Dorrance A.E."/>
            <person name="Dou D."/>
            <person name="Dickerman A.W."/>
            <person name="Dubchak I.L."/>
            <person name="Garbelotto M."/>
            <person name="Gijzen M."/>
            <person name="Gordon S.G."/>
            <person name="Govers F."/>
            <person name="Grunwald N.J."/>
            <person name="Huang W."/>
            <person name="Ivors K.L."/>
            <person name="Jones R.W."/>
            <person name="Kamoun S."/>
            <person name="Krampis K."/>
            <person name="Lamour K.H."/>
            <person name="Lee M.K."/>
            <person name="McDonald W.H."/>
            <person name="Medina M."/>
            <person name="Meijer H.J."/>
            <person name="Nordberg E.K."/>
            <person name="Maclean D.J."/>
            <person name="Ospina-Giraldo M.D."/>
            <person name="Morris P.F."/>
            <person name="Phuntumart V."/>
            <person name="Putnam N.H."/>
            <person name="Rash S."/>
            <person name="Rose J.K."/>
            <person name="Sakihama Y."/>
            <person name="Salamov A.A."/>
            <person name="Savidor A."/>
            <person name="Scheuring C.F."/>
            <person name="Smith B.M."/>
            <person name="Sobral B.W."/>
            <person name="Terry A."/>
            <person name="Torto-Alalibo T.A."/>
            <person name="Win J."/>
            <person name="Xu Z."/>
            <person name="Zhang H."/>
            <person name="Grigoriev I.V."/>
            <person name="Rokhsar D.S."/>
            <person name="Boore J.L."/>
        </authorList>
    </citation>
    <scope>NUCLEOTIDE SEQUENCE [LARGE SCALE GENOMIC DNA]</scope>
    <source>
        <strain evidence="5">Pr102</strain>
    </source>
</reference>
<dbReference type="InterPro" id="IPR002347">
    <property type="entry name" value="SDR_fam"/>
</dbReference>
<evidence type="ECO:0000256" key="2">
    <source>
        <dbReference type="ARBA" id="ARBA00023002"/>
    </source>
</evidence>
<dbReference type="VEuPathDB" id="FungiDB:KRP22_7095"/>
<evidence type="ECO:0000256" key="3">
    <source>
        <dbReference type="RuleBase" id="RU000363"/>
    </source>
</evidence>
<dbReference type="PRINTS" id="PR00081">
    <property type="entry name" value="GDHRDH"/>
</dbReference>
<dbReference type="eggNOG" id="KOG1611">
    <property type="taxonomic scope" value="Eukaryota"/>
</dbReference>
<dbReference type="PRINTS" id="PR00080">
    <property type="entry name" value="SDRFAMILY"/>
</dbReference>
<accession>H3HB03</accession>
<evidence type="ECO:0000313" key="5">
    <source>
        <dbReference type="Proteomes" id="UP000005238"/>
    </source>
</evidence>
<comment type="similarity">
    <text evidence="3">Belongs to the short-chain dehydrogenases/reductases (SDR) family.</text>
</comment>
<dbReference type="SUPFAM" id="SSF51735">
    <property type="entry name" value="NAD(P)-binding Rossmann-fold domains"/>
    <property type="match status" value="1"/>
</dbReference>
<evidence type="ECO:0000256" key="1">
    <source>
        <dbReference type="ARBA" id="ARBA00022857"/>
    </source>
</evidence>
<dbReference type="HOGENOM" id="CLU_010194_9_1_1"/>
<proteinExistence type="inferred from homology"/>
<keyword evidence="2" id="KW-0560">Oxidoreductase</keyword>
<dbReference type="InParanoid" id="H3HB03"/>
<dbReference type="GO" id="GO:0016491">
    <property type="term" value="F:oxidoreductase activity"/>
    <property type="evidence" value="ECO:0000318"/>
    <property type="project" value="GO_Central"/>
</dbReference>
<dbReference type="Gene3D" id="3.40.50.720">
    <property type="entry name" value="NAD(P)-binding Rossmann-like Domain"/>
    <property type="match status" value="1"/>
</dbReference>
<dbReference type="EMBL" id="DS566000">
    <property type="status" value="NOT_ANNOTATED_CDS"/>
    <property type="molecule type" value="Genomic_DNA"/>
</dbReference>
<sequence>MAALFVAGEQLTHFQTRLEARKPRIYPPPPRIMATTKKTVLITGSTRSIGLSLAEHYTKSGWNVIGTVRVNSNTDDLKALSPFKTVTLDSSDEASVLAAAHELEGVPIDLLINNAGIYIEDDLKSATKDAFMRQFEVNAVGPFLVTRALLPNLELAAKKHGSATVAQVSSFLGSLGSNVEEHHGFFGHSYAYSPSKAALNMITRSLSIGLRDSNIVFVTLNPGYVATDMNNHQGWLEASVSAASMAKIVDDLTMKDTGKFYNADKTFGTFELPW</sequence>
<organism evidence="4 5">
    <name type="scientific">Phytophthora ramorum</name>
    <name type="common">Sudden oak death agent</name>
    <dbReference type="NCBI Taxonomy" id="164328"/>
    <lineage>
        <taxon>Eukaryota</taxon>
        <taxon>Sar</taxon>
        <taxon>Stramenopiles</taxon>
        <taxon>Oomycota</taxon>
        <taxon>Peronosporomycetes</taxon>
        <taxon>Peronosporales</taxon>
        <taxon>Peronosporaceae</taxon>
        <taxon>Phytophthora</taxon>
    </lineage>
</organism>
<dbReference type="Proteomes" id="UP000005238">
    <property type="component" value="Unassembled WGS sequence"/>
</dbReference>
<dbReference type="CDD" id="cd05325">
    <property type="entry name" value="carb_red_sniffer_like_SDR_c"/>
    <property type="match status" value="1"/>
</dbReference>
<dbReference type="VEuPathDB" id="FungiDB:KRP23_9805"/>
<keyword evidence="5" id="KW-1185">Reference proteome</keyword>
<dbReference type="OMA" id="EAFPGYQ"/>
<dbReference type="Pfam" id="PF00106">
    <property type="entry name" value="adh_short"/>
    <property type="match status" value="1"/>
</dbReference>
<keyword evidence="1" id="KW-0521">NADP</keyword>
<dbReference type="EnsemblProtists" id="Phyra93585">
    <property type="protein sequence ID" value="Phyra93585"/>
    <property type="gene ID" value="Phyra93585"/>
</dbReference>
<dbReference type="PANTHER" id="PTHR43544">
    <property type="entry name" value="SHORT-CHAIN DEHYDROGENASE/REDUCTASE"/>
    <property type="match status" value="1"/>
</dbReference>
<dbReference type="GO" id="GO:0005737">
    <property type="term" value="C:cytoplasm"/>
    <property type="evidence" value="ECO:0000318"/>
    <property type="project" value="GO_Central"/>
</dbReference>
<name>H3HB03_PHYRM</name>
<protein>
    <recommendedName>
        <fullName evidence="6">Short chain dehydrogenase</fullName>
    </recommendedName>
</protein>